<reference evidence="1 2" key="1">
    <citation type="submission" date="2018-08" db="EMBL/GenBank/DDBJ databases">
        <title>Bacillus chawlae sp. nov., Bacillus glennii sp. nov., and Bacillus saganii sp. nov. Isolated from the Vehicle Assembly Building at Kennedy Space Center where the Viking Spacecraft were Assembled.</title>
        <authorList>
            <person name="Seuylemezian A."/>
            <person name="Vaishampayan P."/>
        </authorList>
    </citation>
    <scope>NUCLEOTIDE SEQUENCE [LARGE SCALE GENOMIC DNA]</scope>
    <source>
        <strain evidence="1 2">V47-23a</strain>
    </source>
</reference>
<dbReference type="Proteomes" id="UP000264541">
    <property type="component" value="Unassembled WGS sequence"/>
</dbReference>
<accession>A0A372LSA7</accession>
<evidence type="ECO:0000313" key="1">
    <source>
        <dbReference type="EMBL" id="RFU71063.1"/>
    </source>
</evidence>
<sequence>MKDLFINDKNAFLEGVEDLLVVSPLPFDILIDIRRSITEELFNEITFKKIIHTALAPFKYEHQCFYCGYSSKSLLSESFIFPFSGWSLKGLLGGE</sequence>
<dbReference type="EMBL" id="QVTE01000008">
    <property type="protein sequence ID" value="RFU71063.1"/>
    <property type="molecule type" value="Genomic_DNA"/>
</dbReference>
<comment type="caution">
    <text evidence="1">The sequence shown here is derived from an EMBL/GenBank/DDBJ whole genome shotgun (WGS) entry which is preliminary data.</text>
</comment>
<gene>
    <name evidence="1" type="ORF">D0469_03760</name>
</gene>
<keyword evidence="2" id="KW-1185">Reference proteome</keyword>
<evidence type="ECO:0000313" key="2">
    <source>
        <dbReference type="Proteomes" id="UP000264541"/>
    </source>
</evidence>
<dbReference type="AlphaFoldDB" id="A0A372LSA7"/>
<protein>
    <submittedName>
        <fullName evidence="1">Uncharacterized protein</fullName>
    </submittedName>
</protein>
<name>A0A372LSA7_9BACI</name>
<proteinExistence type="predicted"/>
<organism evidence="1 2">
    <name type="scientific">Peribacillus saganii</name>
    <dbReference type="NCBI Taxonomy" id="2303992"/>
    <lineage>
        <taxon>Bacteria</taxon>
        <taxon>Bacillati</taxon>
        <taxon>Bacillota</taxon>
        <taxon>Bacilli</taxon>
        <taxon>Bacillales</taxon>
        <taxon>Bacillaceae</taxon>
        <taxon>Peribacillus</taxon>
    </lineage>
</organism>